<organism evidence="3 4">
    <name type="scientific">Candidatus Marinarcus aquaticus</name>
    <dbReference type="NCBI Taxonomy" id="2044504"/>
    <lineage>
        <taxon>Bacteria</taxon>
        <taxon>Pseudomonadati</taxon>
        <taxon>Campylobacterota</taxon>
        <taxon>Epsilonproteobacteria</taxon>
        <taxon>Campylobacterales</taxon>
        <taxon>Arcobacteraceae</taxon>
        <taxon>Candidatus Marinarcus</taxon>
    </lineage>
</organism>
<protein>
    <submittedName>
        <fullName evidence="3">Carbon-nitrogen hydrolase family protein</fullName>
    </submittedName>
</protein>
<dbReference type="AlphaFoldDB" id="A0A4Q0XQS9"/>
<feature type="domain" description="CN hydrolase" evidence="2">
    <location>
        <begin position="1"/>
        <end position="239"/>
    </location>
</feature>
<dbReference type="SUPFAM" id="SSF56317">
    <property type="entry name" value="Carbon-nitrogen hydrolase"/>
    <property type="match status" value="1"/>
</dbReference>
<dbReference type="GO" id="GO:0050126">
    <property type="term" value="F:N-carbamoylputrescine amidase activity"/>
    <property type="evidence" value="ECO:0007669"/>
    <property type="project" value="TreeGrafter"/>
</dbReference>
<evidence type="ECO:0000259" key="2">
    <source>
        <dbReference type="PROSITE" id="PS50263"/>
    </source>
</evidence>
<dbReference type="RefSeq" id="WP_128995905.1">
    <property type="nucleotide sequence ID" value="NZ_PDKN01000003.1"/>
</dbReference>
<dbReference type="GO" id="GO:0033388">
    <property type="term" value="P:putrescine biosynthetic process from arginine"/>
    <property type="evidence" value="ECO:0007669"/>
    <property type="project" value="TreeGrafter"/>
</dbReference>
<proteinExistence type="predicted"/>
<dbReference type="OrthoDB" id="9811121at2"/>
<sequence length="239" mass="26965">MNLATLQIKTSDNFQDNLKNLERIIQEVPKKSLVLSSELCLTGYAYNDLQSAADFTTQATESLKKQSLDKTISLTMTTKEGNDFFNTFFLFDKGEIIHTQHKAQLFTVNNEDDYFKAGKTDAVKLFEFNGLKIGVLICFELRFIELWQQLKGADIILVPALWGAQRKDNFETLYKALAIANQCFVIASDSANEECAKGSGIVTPFGETFRDDTSECIMHEANLEALQKMREKLFVGINV</sequence>
<accession>A0A4Q0XQS9</accession>
<reference evidence="3 4" key="1">
    <citation type="submission" date="2017-10" db="EMBL/GenBank/DDBJ databases">
        <title>Genomics of the genus Arcobacter.</title>
        <authorList>
            <person name="Perez-Cataluna A."/>
            <person name="Figueras M.J."/>
        </authorList>
    </citation>
    <scope>NUCLEOTIDE SEQUENCE [LARGE SCALE GENOMIC DNA]</scope>
    <source>
        <strain evidence="3 4">CECT 8987</strain>
    </source>
</reference>
<dbReference type="InterPro" id="IPR036526">
    <property type="entry name" value="C-N_Hydrolase_sf"/>
</dbReference>
<dbReference type="EMBL" id="PDKN01000003">
    <property type="protein sequence ID" value="RXJ58042.1"/>
    <property type="molecule type" value="Genomic_DNA"/>
</dbReference>
<gene>
    <name evidence="3" type="ORF">CRV04_05920</name>
</gene>
<evidence type="ECO:0000256" key="1">
    <source>
        <dbReference type="ARBA" id="ARBA00022801"/>
    </source>
</evidence>
<comment type="caution">
    <text evidence="3">The sequence shown here is derived from an EMBL/GenBank/DDBJ whole genome shotgun (WGS) entry which is preliminary data.</text>
</comment>
<dbReference type="InterPro" id="IPR050345">
    <property type="entry name" value="Aliph_Amidase/BUP"/>
</dbReference>
<dbReference type="Proteomes" id="UP000290657">
    <property type="component" value="Unassembled WGS sequence"/>
</dbReference>
<dbReference type="InterPro" id="IPR003010">
    <property type="entry name" value="C-N_Hydrolase"/>
</dbReference>
<dbReference type="PANTHER" id="PTHR43674:SF2">
    <property type="entry name" value="BETA-UREIDOPROPIONASE"/>
    <property type="match status" value="1"/>
</dbReference>
<dbReference type="CDD" id="cd07197">
    <property type="entry name" value="nitrilase"/>
    <property type="match status" value="1"/>
</dbReference>
<dbReference type="Pfam" id="PF00795">
    <property type="entry name" value="CN_hydrolase"/>
    <property type="match status" value="1"/>
</dbReference>
<keyword evidence="1 3" id="KW-0378">Hydrolase</keyword>
<dbReference type="Gene3D" id="3.60.110.10">
    <property type="entry name" value="Carbon-nitrogen hydrolase"/>
    <property type="match status" value="1"/>
</dbReference>
<dbReference type="PROSITE" id="PS50263">
    <property type="entry name" value="CN_HYDROLASE"/>
    <property type="match status" value="1"/>
</dbReference>
<evidence type="ECO:0000313" key="3">
    <source>
        <dbReference type="EMBL" id="RXJ58042.1"/>
    </source>
</evidence>
<keyword evidence="4" id="KW-1185">Reference proteome</keyword>
<name>A0A4Q0XQS9_9BACT</name>
<dbReference type="PANTHER" id="PTHR43674">
    <property type="entry name" value="NITRILASE C965.09-RELATED"/>
    <property type="match status" value="1"/>
</dbReference>
<evidence type="ECO:0000313" key="4">
    <source>
        <dbReference type="Proteomes" id="UP000290657"/>
    </source>
</evidence>